<proteinExistence type="predicted"/>
<evidence type="ECO:0000313" key="2">
    <source>
        <dbReference type="EMBL" id="VTR92844.1"/>
    </source>
</evidence>
<dbReference type="EMBL" id="LR593886">
    <property type="protein sequence ID" value="VTR92844.1"/>
    <property type="molecule type" value="Genomic_DNA"/>
</dbReference>
<dbReference type="KEGG" id="gms:SOIL9_48700"/>
<evidence type="ECO:0000313" key="3">
    <source>
        <dbReference type="Proteomes" id="UP000464178"/>
    </source>
</evidence>
<organism evidence="2 3">
    <name type="scientific">Gemmata massiliana</name>
    <dbReference type="NCBI Taxonomy" id="1210884"/>
    <lineage>
        <taxon>Bacteria</taxon>
        <taxon>Pseudomonadati</taxon>
        <taxon>Planctomycetota</taxon>
        <taxon>Planctomycetia</taxon>
        <taxon>Gemmatales</taxon>
        <taxon>Gemmataceae</taxon>
        <taxon>Gemmata</taxon>
    </lineage>
</organism>
<gene>
    <name evidence="2" type="ORF">SOIL9_48700</name>
</gene>
<accession>A0A6P2CYH2</accession>
<evidence type="ECO:0000256" key="1">
    <source>
        <dbReference type="SAM" id="MobiDB-lite"/>
    </source>
</evidence>
<keyword evidence="3" id="KW-1185">Reference proteome</keyword>
<feature type="region of interest" description="Disordered" evidence="1">
    <location>
        <begin position="88"/>
        <end position="108"/>
    </location>
</feature>
<protein>
    <submittedName>
        <fullName evidence="2">Uncharacterized protein</fullName>
    </submittedName>
</protein>
<feature type="compositionally biased region" description="Basic residues" evidence="1">
    <location>
        <begin position="88"/>
        <end position="98"/>
    </location>
</feature>
<feature type="compositionally biased region" description="Basic and acidic residues" evidence="1">
    <location>
        <begin position="99"/>
        <end position="108"/>
    </location>
</feature>
<name>A0A6P2CYH2_9BACT</name>
<reference evidence="2 3" key="1">
    <citation type="submission" date="2019-05" db="EMBL/GenBank/DDBJ databases">
        <authorList>
            <consortium name="Science for Life Laboratories"/>
        </authorList>
    </citation>
    <scope>NUCLEOTIDE SEQUENCE [LARGE SCALE GENOMIC DNA]</scope>
    <source>
        <strain evidence="2">Soil9</strain>
    </source>
</reference>
<dbReference type="Proteomes" id="UP000464178">
    <property type="component" value="Chromosome"/>
</dbReference>
<dbReference type="RefSeq" id="WP_162667656.1">
    <property type="nucleotide sequence ID" value="NZ_LR593886.1"/>
</dbReference>
<dbReference type="AlphaFoldDB" id="A0A6P2CYH2"/>
<sequence length="108" mass="12105">MGWDKNGRYYTRSRRVNGRVVREYIGGGRAGELVAQMDAIARDKRETERACAKIARERVEALDAPLAELNEQADLLIQAALVAAGLRQHKRGEWRKKRGEHESGTSTG</sequence>